<dbReference type="PANTHER" id="PTHR48038:SF3">
    <property type="entry name" value="SPLICING FACTOR, ARGININE_SERINE-RICH 1-RELATED"/>
    <property type="match status" value="1"/>
</dbReference>
<evidence type="ECO:0000259" key="7">
    <source>
        <dbReference type="PROSITE" id="PS50102"/>
    </source>
</evidence>
<sequence length="206" mass="23223">MPGNVDCKVYVGELGNNGNKAELEEAFGYYGPLRSVWVARSPPGFAFIEFEDPRDAEDAVRGLDGRTICGRRAKVEMSTGKSRDRGRGGRTFDPRDTCYECGETGHYARDCRGGGRRRRSPSPYRRRRRSSTRSKSRSRSRSRSKGYGSRTRGSPKYDSRSRSRNRSGSRTSRRRSPSRSPSPRRDRSRSGSPKDNGRGRSSDRSP</sequence>
<dbReference type="SUPFAM" id="SSF54928">
    <property type="entry name" value="RNA-binding domain, RBD"/>
    <property type="match status" value="1"/>
</dbReference>
<evidence type="ECO:0000256" key="1">
    <source>
        <dbReference type="ARBA" id="ARBA00004123"/>
    </source>
</evidence>
<dbReference type="AlphaFoldDB" id="A0AAV2Q3E3"/>
<dbReference type="Gene3D" id="3.30.70.330">
    <property type="match status" value="1"/>
</dbReference>
<keyword evidence="4" id="KW-0479">Metal-binding</keyword>
<gene>
    <name evidence="9" type="ORF">MNOR_LOCUS6510</name>
</gene>
<dbReference type="PROSITE" id="PS50158">
    <property type="entry name" value="ZF_CCHC"/>
    <property type="match status" value="1"/>
</dbReference>
<dbReference type="Pfam" id="PF00098">
    <property type="entry name" value="zf-CCHC"/>
    <property type="match status" value="1"/>
</dbReference>
<feature type="domain" description="RRM" evidence="7">
    <location>
        <begin position="7"/>
        <end position="80"/>
    </location>
</feature>
<reference evidence="9 10" key="1">
    <citation type="submission" date="2024-05" db="EMBL/GenBank/DDBJ databases">
        <authorList>
            <person name="Wallberg A."/>
        </authorList>
    </citation>
    <scope>NUCLEOTIDE SEQUENCE [LARGE SCALE GENOMIC DNA]</scope>
</reference>
<dbReference type="SUPFAM" id="SSF57756">
    <property type="entry name" value="Retrovirus zinc finger-like domains"/>
    <property type="match status" value="1"/>
</dbReference>
<dbReference type="GO" id="GO:0005634">
    <property type="term" value="C:nucleus"/>
    <property type="evidence" value="ECO:0007669"/>
    <property type="project" value="UniProtKB-SubCell"/>
</dbReference>
<keyword evidence="4" id="KW-0862">Zinc</keyword>
<dbReference type="PROSITE" id="PS50102">
    <property type="entry name" value="RRM"/>
    <property type="match status" value="1"/>
</dbReference>
<feature type="non-terminal residue" evidence="9">
    <location>
        <position position="206"/>
    </location>
</feature>
<dbReference type="FunFam" id="3.30.70.330:FF:000078">
    <property type="entry name" value="serine/arginine-rich splicing factor 7 isoform X1"/>
    <property type="match status" value="1"/>
</dbReference>
<evidence type="ECO:0000256" key="3">
    <source>
        <dbReference type="ARBA" id="ARBA00023242"/>
    </source>
</evidence>
<evidence type="ECO:0000313" key="9">
    <source>
        <dbReference type="EMBL" id="CAL4067456.1"/>
    </source>
</evidence>
<feature type="domain" description="CCHC-type" evidence="8">
    <location>
        <begin position="98"/>
        <end position="112"/>
    </location>
</feature>
<keyword evidence="2 5" id="KW-0694">RNA-binding</keyword>
<comment type="caution">
    <text evidence="9">The sequence shown here is derived from an EMBL/GenBank/DDBJ whole genome shotgun (WGS) entry which is preliminary data.</text>
</comment>
<proteinExistence type="predicted"/>
<evidence type="ECO:0000256" key="6">
    <source>
        <dbReference type="SAM" id="MobiDB-lite"/>
    </source>
</evidence>
<dbReference type="InterPro" id="IPR001878">
    <property type="entry name" value="Znf_CCHC"/>
</dbReference>
<dbReference type="InterPro" id="IPR000504">
    <property type="entry name" value="RRM_dom"/>
</dbReference>
<accession>A0AAV2Q3E3</accession>
<feature type="compositionally biased region" description="Low complexity" evidence="6">
    <location>
        <begin position="145"/>
        <end position="154"/>
    </location>
</feature>
<name>A0AAV2Q3E3_MEGNR</name>
<comment type="subcellular location">
    <subcellularLocation>
        <location evidence="1">Nucleus</location>
    </subcellularLocation>
</comment>
<feature type="region of interest" description="Disordered" evidence="6">
    <location>
        <begin position="75"/>
        <end position="97"/>
    </location>
</feature>
<evidence type="ECO:0000256" key="5">
    <source>
        <dbReference type="PROSITE-ProRule" id="PRU00176"/>
    </source>
</evidence>
<dbReference type="Gene3D" id="4.10.60.10">
    <property type="entry name" value="Zinc finger, CCHC-type"/>
    <property type="match status" value="1"/>
</dbReference>
<evidence type="ECO:0000256" key="4">
    <source>
        <dbReference type="PROSITE-ProRule" id="PRU00047"/>
    </source>
</evidence>
<dbReference type="SMART" id="SM00343">
    <property type="entry name" value="ZnF_C2HC"/>
    <property type="match status" value="1"/>
</dbReference>
<feature type="compositionally biased region" description="Basic residues" evidence="6">
    <location>
        <begin position="162"/>
        <end position="177"/>
    </location>
</feature>
<dbReference type="Pfam" id="PF00076">
    <property type="entry name" value="RRM_1"/>
    <property type="match status" value="1"/>
</dbReference>
<dbReference type="EMBL" id="CAXKWB010002704">
    <property type="protein sequence ID" value="CAL4067456.1"/>
    <property type="molecule type" value="Genomic_DNA"/>
</dbReference>
<evidence type="ECO:0000256" key="2">
    <source>
        <dbReference type="ARBA" id="ARBA00022884"/>
    </source>
</evidence>
<keyword evidence="10" id="KW-1185">Reference proteome</keyword>
<evidence type="ECO:0000313" key="10">
    <source>
        <dbReference type="Proteomes" id="UP001497623"/>
    </source>
</evidence>
<dbReference type="CDD" id="cd12373">
    <property type="entry name" value="RRM_SRSF3_like"/>
    <property type="match status" value="1"/>
</dbReference>
<evidence type="ECO:0000259" key="8">
    <source>
        <dbReference type="PROSITE" id="PS50158"/>
    </source>
</evidence>
<feature type="compositionally biased region" description="Basic residues" evidence="6">
    <location>
        <begin position="114"/>
        <end position="144"/>
    </location>
</feature>
<feature type="region of interest" description="Disordered" evidence="6">
    <location>
        <begin position="109"/>
        <end position="206"/>
    </location>
</feature>
<feature type="compositionally biased region" description="Basic and acidic residues" evidence="6">
    <location>
        <begin position="81"/>
        <end position="97"/>
    </location>
</feature>
<keyword evidence="3" id="KW-0539">Nucleus</keyword>
<dbReference type="Proteomes" id="UP001497623">
    <property type="component" value="Unassembled WGS sequence"/>
</dbReference>
<dbReference type="InterPro" id="IPR036875">
    <property type="entry name" value="Znf_CCHC_sf"/>
</dbReference>
<dbReference type="PANTHER" id="PTHR48038">
    <property type="entry name" value="RIBONUCLEOPROTEIN RB97D"/>
    <property type="match status" value="1"/>
</dbReference>
<dbReference type="InterPro" id="IPR012677">
    <property type="entry name" value="Nucleotide-bd_a/b_plait_sf"/>
</dbReference>
<dbReference type="GO" id="GO:0003723">
    <property type="term" value="F:RNA binding"/>
    <property type="evidence" value="ECO:0007669"/>
    <property type="project" value="UniProtKB-UniRule"/>
</dbReference>
<dbReference type="InterPro" id="IPR035979">
    <property type="entry name" value="RBD_domain_sf"/>
</dbReference>
<dbReference type="SMART" id="SM00360">
    <property type="entry name" value="RRM"/>
    <property type="match status" value="1"/>
</dbReference>
<keyword evidence="4" id="KW-0863">Zinc-finger</keyword>
<organism evidence="9 10">
    <name type="scientific">Meganyctiphanes norvegica</name>
    <name type="common">Northern krill</name>
    <name type="synonym">Thysanopoda norvegica</name>
    <dbReference type="NCBI Taxonomy" id="48144"/>
    <lineage>
        <taxon>Eukaryota</taxon>
        <taxon>Metazoa</taxon>
        <taxon>Ecdysozoa</taxon>
        <taxon>Arthropoda</taxon>
        <taxon>Crustacea</taxon>
        <taxon>Multicrustacea</taxon>
        <taxon>Malacostraca</taxon>
        <taxon>Eumalacostraca</taxon>
        <taxon>Eucarida</taxon>
        <taxon>Euphausiacea</taxon>
        <taxon>Euphausiidae</taxon>
        <taxon>Meganyctiphanes</taxon>
    </lineage>
</organism>
<feature type="compositionally biased region" description="Basic and acidic residues" evidence="6">
    <location>
        <begin position="195"/>
        <end position="206"/>
    </location>
</feature>
<protein>
    <submittedName>
        <fullName evidence="9">Uncharacterized protein</fullName>
    </submittedName>
</protein>
<dbReference type="GO" id="GO:0008270">
    <property type="term" value="F:zinc ion binding"/>
    <property type="evidence" value="ECO:0007669"/>
    <property type="project" value="UniProtKB-KW"/>
</dbReference>